<dbReference type="PANTHER" id="PTHR12835:SF5">
    <property type="entry name" value="BIOTIN--PROTEIN LIGASE"/>
    <property type="match status" value="1"/>
</dbReference>
<dbReference type="RefSeq" id="WP_205458130.1">
    <property type="nucleotide sequence ID" value="NZ_JAFHKK010000003.1"/>
</dbReference>
<dbReference type="Gene3D" id="3.30.930.10">
    <property type="entry name" value="Bira Bifunctional Protein, Domain 2"/>
    <property type="match status" value="1"/>
</dbReference>
<dbReference type="PROSITE" id="PS51733">
    <property type="entry name" value="BPL_LPL_CATALYTIC"/>
    <property type="match status" value="1"/>
</dbReference>
<sequence>MEHYFLESTPSTHQYVLEGLKNNTLQPPVVITAREQTQGVGSRGNQWEGGSGNLFLSLCVKEEHLPKDLPLASVSIYFGMIAKQILCDAGSRAWVKWPNDLYVESQKIGGIMSIKTGACIVVSMGINLKTSTPPFGVLDTVLEAQGFLESFLHRLSALPSWKNIFSKYKLEFEHSKVSTCHIGEEKVSLREALLCSDGSIQIGNKKVYSLR</sequence>
<reference evidence="3 4" key="2">
    <citation type="submission" date="2021-02" db="EMBL/GenBank/DDBJ databases">
        <title>Sulfurospirillum tamanensis sp. nov.</title>
        <authorList>
            <person name="Frolova A."/>
            <person name="Merkel A."/>
            <person name="Slobodkin A."/>
        </authorList>
    </citation>
    <scope>NUCLEOTIDE SEQUENCE [LARGE SCALE GENOMIC DNA]</scope>
    <source>
        <strain evidence="3 4">T05b</strain>
    </source>
</reference>
<evidence type="ECO:0000313" key="4">
    <source>
        <dbReference type="Proteomes" id="UP000703590"/>
    </source>
</evidence>
<dbReference type="Pfam" id="PF03099">
    <property type="entry name" value="BPL_LplA_LipB"/>
    <property type="match status" value="1"/>
</dbReference>
<keyword evidence="1 3" id="KW-0436">Ligase</keyword>
<dbReference type="EC" id="6.3.4.15" evidence="3"/>
<dbReference type="GO" id="GO:0004077">
    <property type="term" value="F:biotin--[biotin carboxyl-carrier protein] ligase activity"/>
    <property type="evidence" value="ECO:0007669"/>
    <property type="project" value="UniProtKB-EC"/>
</dbReference>
<name>A0ABS2WPY8_9BACT</name>
<dbReference type="PANTHER" id="PTHR12835">
    <property type="entry name" value="BIOTIN PROTEIN LIGASE"/>
    <property type="match status" value="1"/>
</dbReference>
<dbReference type="InterPro" id="IPR004408">
    <property type="entry name" value="Biotin_CoA_COase_ligase"/>
</dbReference>
<dbReference type="Proteomes" id="UP000703590">
    <property type="component" value="Unassembled WGS sequence"/>
</dbReference>
<dbReference type="EMBL" id="JAFHKK010000003">
    <property type="protein sequence ID" value="MBN2963700.1"/>
    <property type="molecule type" value="Genomic_DNA"/>
</dbReference>
<dbReference type="NCBIfam" id="NF006294">
    <property type="entry name" value="PRK08477.1"/>
    <property type="match status" value="1"/>
</dbReference>
<evidence type="ECO:0000256" key="1">
    <source>
        <dbReference type="ARBA" id="ARBA00022598"/>
    </source>
</evidence>
<comment type="caution">
    <text evidence="3">The sequence shown here is derived from an EMBL/GenBank/DDBJ whole genome shotgun (WGS) entry which is preliminary data.</text>
</comment>
<reference evidence="4" key="1">
    <citation type="submission" date="2021-02" db="EMBL/GenBank/DDBJ databases">
        <title>Sulfurospirillum tamanensis sp. nov.</title>
        <authorList>
            <person name="Merkel A.Y."/>
        </authorList>
    </citation>
    <scope>NUCLEOTIDE SEQUENCE [LARGE SCALE GENOMIC DNA]</scope>
    <source>
        <strain evidence="4">T05b</strain>
    </source>
</reference>
<dbReference type="NCBIfam" id="TIGR00121">
    <property type="entry name" value="birA_ligase"/>
    <property type="match status" value="1"/>
</dbReference>
<accession>A0ABS2WPY8</accession>
<evidence type="ECO:0000313" key="3">
    <source>
        <dbReference type="EMBL" id="MBN2963700.1"/>
    </source>
</evidence>
<keyword evidence="4" id="KW-1185">Reference proteome</keyword>
<proteinExistence type="predicted"/>
<gene>
    <name evidence="3" type="ORF">JWV37_02815</name>
</gene>
<organism evidence="3 4">
    <name type="scientific">Sulfurospirillum tamanense</name>
    <dbReference type="NCBI Taxonomy" id="2813362"/>
    <lineage>
        <taxon>Bacteria</taxon>
        <taxon>Pseudomonadati</taxon>
        <taxon>Campylobacterota</taxon>
        <taxon>Epsilonproteobacteria</taxon>
        <taxon>Campylobacterales</taxon>
        <taxon>Sulfurospirillaceae</taxon>
        <taxon>Sulfurospirillum</taxon>
    </lineage>
</organism>
<dbReference type="InterPro" id="IPR045864">
    <property type="entry name" value="aa-tRNA-synth_II/BPL/LPL"/>
</dbReference>
<evidence type="ECO:0000259" key="2">
    <source>
        <dbReference type="PROSITE" id="PS51733"/>
    </source>
</evidence>
<reference evidence="3 4" key="3">
    <citation type="submission" date="2021-02" db="EMBL/GenBank/DDBJ databases">
        <authorList>
            <person name="Merkel A.Y."/>
        </authorList>
    </citation>
    <scope>NUCLEOTIDE SEQUENCE [LARGE SCALE GENOMIC DNA]</scope>
    <source>
        <strain evidence="3 4">T05b</strain>
    </source>
</reference>
<dbReference type="SUPFAM" id="SSF55681">
    <property type="entry name" value="Class II aaRS and biotin synthetases"/>
    <property type="match status" value="1"/>
</dbReference>
<protein>
    <submittedName>
        <fullName evidence="3">Biotin--[acetyl-CoA-carboxylase] ligase</fullName>
        <ecNumber evidence="3">6.3.4.15</ecNumber>
    </submittedName>
</protein>
<dbReference type="InterPro" id="IPR004143">
    <property type="entry name" value="BPL_LPL_catalytic"/>
</dbReference>
<feature type="domain" description="BPL/LPL catalytic" evidence="2">
    <location>
        <begin position="1"/>
        <end position="173"/>
    </location>
</feature>